<dbReference type="InterPro" id="IPR002653">
    <property type="entry name" value="Znf_A20"/>
</dbReference>
<evidence type="ECO:0000259" key="7">
    <source>
        <dbReference type="PROSITE" id="PS51039"/>
    </source>
</evidence>
<keyword evidence="2 4" id="KW-0863">Zinc-finger</keyword>
<dbReference type="SUPFAM" id="SSF57716">
    <property type="entry name" value="Glucocorticoid receptor-like (DNA-binding domain)"/>
    <property type="match status" value="1"/>
</dbReference>
<comment type="caution">
    <text evidence="8">The sequence shown here is derived from an EMBL/GenBank/DDBJ whole genome shotgun (WGS) entry which is preliminary data.</text>
</comment>
<dbReference type="InterPro" id="IPR000058">
    <property type="entry name" value="Znf_AN1"/>
</dbReference>
<evidence type="ECO:0000256" key="1">
    <source>
        <dbReference type="ARBA" id="ARBA00022723"/>
    </source>
</evidence>
<feature type="compositionally biased region" description="Low complexity" evidence="5">
    <location>
        <begin position="44"/>
        <end position="61"/>
    </location>
</feature>
<keyword evidence="9" id="KW-1185">Reference proteome</keyword>
<proteinExistence type="predicted"/>
<keyword evidence="3" id="KW-0862">Zinc</keyword>
<dbReference type="SUPFAM" id="SSF118310">
    <property type="entry name" value="AN1-like Zinc finger"/>
    <property type="match status" value="1"/>
</dbReference>
<dbReference type="Pfam" id="PF01428">
    <property type="entry name" value="zf-AN1"/>
    <property type="match status" value="1"/>
</dbReference>
<evidence type="ECO:0008006" key="10">
    <source>
        <dbReference type="Google" id="ProtNLM"/>
    </source>
</evidence>
<dbReference type="GO" id="GO:0008270">
    <property type="term" value="F:zinc ion binding"/>
    <property type="evidence" value="ECO:0007669"/>
    <property type="project" value="UniProtKB-KW"/>
</dbReference>
<dbReference type="EMBL" id="JAIWYP010000002">
    <property type="protein sequence ID" value="KAH3875714.1"/>
    <property type="molecule type" value="Genomic_DNA"/>
</dbReference>
<dbReference type="InterPro" id="IPR050652">
    <property type="entry name" value="AN1_A20_ZnFinger"/>
</dbReference>
<feature type="domain" description="A20-type" evidence="6">
    <location>
        <begin position="8"/>
        <end position="42"/>
    </location>
</feature>
<evidence type="ECO:0000313" key="8">
    <source>
        <dbReference type="EMBL" id="KAH3875714.1"/>
    </source>
</evidence>
<dbReference type="AlphaFoldDB" id="A0A9D4RP70"/>
<protein>
    <recommendedName>
        <fullName evidence="10">AN1-type zinc finger protein 6</fullName>
    </recommendedName>
</protein>
<dbReference type="InterPro" id="IPR035896">
    <property type="entry name" value="AN1-like_Znf"/>
</dbReference>
<feature type="compositionally biased region" description="Low complexity" evidence="5">
    <location>
        <begin position="85"/>
        <end position="100"/>
    </location>
</feature>
<dbReference type="SMART" id="SM00154">
    <property type="entry name" value="ZnF_AN1"/>
    <property type="match status" value="1"/>
</dbReference>
<dbReference type="OrthoDB" id="428577at2759"/>
<organism evidence="8 9">
    <name type="scientific">Dreissena polymorpha</name>
    <name type="common">Zebra mussel</name>
    <name type="synonym">Mytilus polymorpha</name>
    <dbReference type="NCBI Taxonomy" id="45954"/>
    <lineage>
        <taxon>Eukaryota</taxon>
        <taxon>Metazoa</taxon>
        <taxon>Spiralia</taxon>
        <taxon>Lophotrochozoa</taxon>
        <taxon>Mollusca</taxon>
        <taxon>Bivalvia</taxon>
        <taxon>Autobranchia</taxon>
        <taxon>Heteroconchia</taxon>
        <taxon>Euheterodonta</taxon>
        <taxon>Imparidentia</taxon>
        <taxon>Neoheterodontei</taxon>
        <taxon>Myida</taxon>
        <taxon>Dreissenoidea</taxon>
        <taxon>Dreissenidae</taxon>
        <taxon>Dreissena</taxon>
    </lineage>
</organism>
<reference evidence="8" key="2">
    <citation type="submission" date="2020-11" db="EMBL/GenBank/DDBJ databases">
        <authorList>
            <person name="McCartney M.A."/>
            <person name="Auch B."/>
            <person name="Kono T."/>
            <person name="Mallez S."/>
            <person name="Becker A."/>
            <person name="Gohl D.M."/>
            <person name="Silverstein K.A.T."/>
            <person name="Koren S."/>
            <person name="Bechman K.B."/>
            <person name="Herman A."/>
            <person name="Abrahante J.E."/>
            <person name="Garbe J."/>
        </authorList>
    </citation>
    <scope>NUCLEOTIDE SEQUENCE</scope>
    <source>
        <strain evidence="8">Duluth1</strain>
        <tissue evidence="8">Whole animal</tissue>
    </source>
</reference>
<evidence type="ECO:0000256" key="3">
    <source>
        <dbReference type="ARBA" id="ARBA00022833"/>
    </source>
</evidence>
<dbReference type="PANTHER" id="PTHR10634:SF149">
    <property type="entry name" value="AN1-TYPE DOMAIN-CONTAINING PROTEIN-RELATED"/>
    <property type="match status" value="1"/>
</dbReference>
<gene>
    <name evidence="8" type="ORF">DPMN_038990</name>
</gene>
<dbReference type="PROSITE" id="PS51039">
    <property type="entry name" value="ZF_AN1"/>
    <property type="match status" value="1"/>
</dbReference>
<feature type="domain" description="AN1-type" evidence="7">
    <location>
        <begin position="141"/>
        <end position="187"/>
    </location>
</feature>
<dbReference type="GO" id="GO:0003677">
    <property type="term" value="F:DNA binding"/>
    <property type="evidence" value="ECO:0007669"/>
    <property type="project" value="InterPro"/>
</dbReference>
<evidence type="ECO:0000256" key="2">
    <source>
        <dbReference type="ARBA" id="ARBA00022771"/>
    </source>
</evidence>
<feature type="compositionally biased region" description="Polar residues" evidence="5">
    <location>
        <begin position="101"/>
        <end position="117"/>
    </location>
</feature>
<dbReference type="Gene3D" id="4.10.1110.10">
    <property type="entry name" value="AN1-like Zinc finger"/>
    <property type="match status" value="1"/>
</dbReference>
<dbReference type="Pfam" id="PF01754">
    <property type="entry name" value="zf-A20"/>
    <property type="match status" value="1"/>
</dbReference>
<accession>A0A9D4RP70</accession>
<evidence type="ECO:0000313" key="9">
    <source>
        <dbReference type="Proteomes" id="UP000828390"/>
    </source>
</evidence>
<evidence type="ECO:0000256" key="5">
    <source>
        <dbReference type="SAM" id="MobiDB-lite"/>
    </source>
</evidence>
<keyword evidence="1" id="KW-0479">Metal-binding</keyword>
<dbReference type="PANTHER" id="PTHR10634">
    <property type="entry name" value="AN1-TYPE ZINC FINGER PROTEIN"/>
    <property type="match status" value="1"/>
</dbReference>
<evidence type="ECO:0000256" key="4">
    <source>
        <dbReference type="PROSITE-ProRule" id="PRU00449"/>
    </source>
</evidence>
<evidence type="ECO:0000259" key="6">
    <source>
        <dbReference type="PROSITE" id="PS51036"/>
    </source>
</evidence>
<sequence>MEQNNPNLPPVTFCRSGCGFYGNESFEGMCSKCFRDQLKRKQQSSSPVSPAGRASPGASAGEDVASVSQSLSKTNLGTTFPVQETGSSSSSNTSVASGSTIPSVETATPTIPVSPSNGGKEEGATASAAPSDNSPESGKDKKKRNRCNLCKKKVGLTGFECRCGGMFCSLHRYSDKHDCTFNYREHAQEQIRKNNPVIVGEKIQKI</sequence>
<feature type="compositionally biased region" description="Polar residues" evidence="5">
    <location>
        <begin position="66"/>
        <end position="84"/>
    </location>
</feature>
<dbReference type="Proteomes" id="UP000828390">
    <property type="component" value="Unassembled WGS sequence"/>
</dbReference>
<dbReference type="Gene3D" id="1.20.5.4770">
    <property type="match status" value="1"/>
</dbReference>
<reference evidence="8" key="1">
    <citation type="journal article" date="2019" name="bioRxiv">
        <title>The Genome of the Zebra Mussel, Dreissena polymorpha: A Resource for Invasive Species Research.</title>
        <authorList>
            <person name="McCartney M.A."/>
            <person name="Auch B."/>
            <person name="Kono T."/>
            <person name="Mallez S."/>
            <person name="Zhang Y."/>
            <person name="Obille A."/>
            <person name="Becker A."/>
            <person name="Abrahante J.E."/>
            <person name="Garbe J."/>
            <person name="Badalamenti J.P."/>
            <person name="Herman A."/>
            <person name="Mangelson H."/>
            <person name="Liachko I."/>
            <person name="Sullivan S."/>
            <person name="Sone E.D."/>
            <person name="Koren S."/>
            <person name="Silverstein K.A.T."/>
            <person name="Beckman K.B."/>
            <person name="Gohl D.M."/>
        </authorList>
    </citation>
    <scope>NUCLEOTIDE SEQUENCE</scope>
    <source>
        <strain evidence="8">Duluth1</strain>
        <tissue evidence="8">Whole animal</tissue>
    </source>
</reference>
<dbReference type="FunFam" id="4.10.1110.10:FF:000001">
    <property type="entry name" value="Zinc finger AN1-type containing 6"/>
    <property type="match status" value="1"/>
</dbReference>
<dbReference type="SMART" id="SM00259">
    <property type="entry name" value="ZnF_A20"/>
    <property type="match status" value="1"/>
</dbReference>
<name>A0A9D4RP70_DREPO</name>
<dbReference type="PROSITE" id="PS51036">
    <property type="entry name" value="ZF_A20"/>
    <property type="match status" value="1"/>
</dbReference>
<feature type="region of interest" description="Disordered" evidence="5">
    <location>
        <begin position="37"/>
        <end position="144"/>
    </location>
</feature>